<dbReference type="Gene3D" id="1.50.10.100">
    <property type="entry name" value="Chondroitin AC/alginate lyase"/>
    <property type="match status" value="1"/>
</dbReference>
<dbReference type="GO" id="GO:0005975">
    <property type="term" value="P:carbohydrate metabolic process"/>
    <property type="evidence" value="ECO:0007669"/>
    <property type="project" value="InterPro"/>
</dbReference>
<comment type="similarity">
    <text evidence="2">Belongs to the polysaccharide lyase 8 family.</text>
</comment>
<gene>
    <name evidence="10" type="ORF">GCM10007390_44340</name>
</gene>
<comment type="subunit">
    <text evidence="3">Monomer.</text>
</comment>
<dbReference type="Proteomes" id="UP000598271">
    <property type="component" value="Unassembled WGS sequence"/>
</dbReference>
<evidence type="ECO:0000259" key="9">
    <source>
        <dbReference type="Pfam" id="PF08124"/>
    </source>
</evidence>
<evidence type="ECO:0000256" key="5">
    <source>
        <dbReference type="ARBA" id="ARBA00022837"/>
    </source>
</evidence>
<dbReference type="GO" id="GO:0016837">
    <property type="term" value="F:carbon-oxygen lyase activity, acting on polysaccharides"/>
    <property type="evidence" value="ECO:0007669"/>
    <property type="project" value="UniProtKB-ARBA"/>
</dbReference>
<keyword evidence="11" id="KW-1185">Reference proteome</keyword>
<sequence length="758" mass="86323">MGQIRIIYLNSLADAIETNQKRLYQEAILNAFKPNRSMKFLMRRLSILTVLALLTSVCQAQKDLKIIKERIVADLMETKIDDSAVGNLMAKMNVDGSFKEINYDDLSRTAGFPQGRHTSNLVYMAKAYKTKKSKYYQSKPLKALIENGLTFWVKNDFVGDNWHNNQITTPTNLGNLMLVMGDELPKDLVTKAQPMIFRANMNASGARPSGDRIVIAGILAKNLLFQGDYQEFDKIIKIIEGELKFATGQRGMQHDYSFHHRVDRVNNTDSYGYGKYANAYGEWSYYVAGTQYAFSKEKINQLVDYYLDGIYKQSVYGVYKDVSVQNRSISHKGTFEPRGTQEIERVLVSTDYRKDELEEIIRLRKGKAKPSASFAKFFWQTEHFVFQRPNFYTTVRMFSTRNRNMEVPYNGPGKTTHHRADGTNYLMLRGDEYQNIWPVYDWQKISGTTIVQKPQLPGPDDIQKDGLTDFVGAVTDGMYGAVVFDFKSPHDPLSAKKSWFFFDEEYVCLGTGINAESNFPVATTLNQVLMRSEVRMMQDGKQQNVPKGSRTLQNVKWVHHDKIGYIFPQPVTVNLSNQVETGTWASITDEKNISDERVSEDVFTLWFDHGKKPEGASYQYIVVPDVTEQQLNETSQSNRSIEILSNSPTLQAVRQSQLGITQLAFYQAGKLEIQPNVEVRLDSPGMAMLKMREGRLSELTLADPSRKLSRMLITVSGIYNARGDNYRTVTDQEQNSTLFIVDLPKGVYLGKSVALKMP</sequence>
<dbReference type="GO" id="GO:0030246">
    <property type="term" value="F:carbohydrate binding"/>
    <property type="evidence" value="ECO:0007669"/>
    <property type="project" value="InterPro"/>
</dbReference>
<name>A0A8J3D529_9BACT</name>
<evidence type="ECO:0000256" key="2">
    <source>
        <dbReference type="ARBA" id="ARBA00006699"/>
    </source>
</evidence>
<comment type="cofactor">
    <cofactor evidence="1">
        <name>Ca(2+)</name>
        <dbReference type="ChEBI" id="CHEBI:29108"/>
    </cofactor>
</comment>
<dbReference type="InterPro" id="IPR008929">
    <property type="entry name" value="Chondroitin_lyas"/>
</dbReference>
<keyword evidence="5" id="KW-0106">Calcium</keyword>
<feature type="domain" description="Polysaccharide lyase family 8 central" evidence="7">
    <location>
        <begin position="376"/>
        <end position="626"/>
    </location>
</feature>
<dbReference type="InterPro" id="IPR011071">
    <property type="entry name" value="Lyase_8-like_C"/>
</dbReference>
<dbReference type="SUPFAM" id="SSF48230">
    <property type="entry name" value="Chondroitin AC/alginate lyase"/>
    <property type="match status" value="1"/>
</dbReference>
<evidence type="ECO:0000256" key="6">
    <source>
        <dbReference type="ARBA" id="ARBA00023239"/>
    </source>
</evidence>
<dbReference type="AlphaFoldDB" id="A0A8J3D529"/>
<dbReference type="InterPro" id="IPR038970">
    <property type="entry name" value="Lyase_8"/>
</dbReference>
<dbReference type="InterPro" id="IPR012970">
    <property type="entry name" value="Lyase_8_alpha_N"/>
</dbReference>
<organism evidence="10 11">
    <name type="scientific">Persicitalea jodogahamensis</name>
    <dbReference type="NCBI Taxonomy" id="402147"/>
    <lineage>
        <taxon>Bacteria</taxon>
        <taxon>Pseudomonadati</taxon>
        <taxon>Bacteroidota</taxon>
        <taxon>Cytophagia</taxon>
        <taxon>Cytophagales</taxon>
        <taxon>Spirosomataceae</taxon>
        <taxon>Persicitalea</taxon>
    </lineage>
</organism>
<evidence type="ECO:0000256" key="1">
    <source>
        <dbReference type="ARBA" id="ARBA00001913"/>
    </source>
</evidence>
<dbReference type="SUPFAM" id="SSF49863">
    <property type="entry name" value="Hyaluronate lyase-like, C-terminal domain"/>
    <property type="match status" value="1"/>
</dbReference>
<dbReference type="SUPFAM" id="SSF74650">
    <property type="entry name" value="Galactose mutarotase-like"/>
    <property type="match status" value="1"/>
</dbReference>
<feature type="domain" description="Polysaccharide lyase 8 N-terminal alpha-helical" evidence="9">
    <location>
        <begin position="92"/>
        <end position="333"/>
    </location>
</feature>
<dbReference type="GO" id="GO:0005576">
    <property type="term" value="C:extracellular region"/>
    <property type="evidence" value="ECO:0007669"/>
    <property type="project" value="InterPro"/>
</dbReference>
<dbReference type="PANTHER" id="PTHR38481:SF1">
    <property type="entry name" value="HYALURONATE LYASE"/>
    <property type="match status" value="1"/>
</dbReference>
<dbReference type="InterPro" id="IPR004103">
    <property type="entry name" value="Lyase_8_C"/>
</dbReference>
<evidence type="ECO:0000259" key="8">
    <source>
        <dbReference type="Pfam" id="PF02884"/>
    </source>
</evidence>
<feature type="domain" description="Polysaccharide lyase family 8 C-terminal" evidence="8">
    <location>
        <begin position="642"/>
        <end position="709"/>
    </location>
</feature>
<dbReference type="InterPro" id="IPR003159">
    <property type="entry name" value="Lyase_8_central_dom"/>
</dbReference>
<dbReference type="Gene3D" id="2.70.98.10">
    <property type="match status" value="1"/>
</dbReference>
<dbReference type="Pfam" id="PF08124">
    <property type="entry name" value="Lyase_8_N"/>
    <property type="match status" value="1"/>
</dbReference>
<evidence type="ECO:0000313" key="11">
    <source>
        <dbReference type="Proteomes" id="UP000598271"/>
    </source>
</evidence>
<dbReference type="Pfam" id="PF02278">
    <property type="entry name" value="Lyase_8"/>
    <property type="match status" value="1"/>
</dbReference>
<evidence type="ECO:0000313" key="10">
    <source>
        <dbReference type="EMBL" id="GHB84247.1"/>
    </source>
</evidence>
<dbReference type="EMBL" id="BMXF01000005">
    <property type="protein sequence ID" value="GHB84247.1"/>
    <property type="molecule type" value="Genomic_DNA"/>
</dbReference>
<keyword evidence="4" id="KW-0732">Signal</keyword>
<reference evidence="10 11" key="1">
    <citation type="journal article" date="2014" name="Int. J. Syst. Evol. Microbiol.">
        <title>Complete genome sequence of Corynebacterium casei LMG S-19264T (=DSM 44701T), isolated from a smear-ripened cheese.</title>
        <authorList>
            <consortium name="US DOE Joint Genome Institute (JGI-PGF)"/>
            <person name="Walter F."/>
            <person name="Albersmeier A."/>
            <person name="Kalinowski J."/>
            <person name="Ruckert C."/>
        </authorList>
    </citation>
    <scope>NUCLEOTIDE SEQUENCE [LARGE SCALE GENOMIC DNA]</scope>
    <source>
        <strain evidence="10 11">KCTC 12866</strain>
    </source>
</reference>
<accession>A0A8J3D529</accession>
<dbReference type="PANTHER" id="PTHR38481">
    <property type="entry name" value="HYALURONATE LYASE"/>
    <property type="match status" value="1"/>
</dbReference>
<evidence type="ECO:0000256" key="4">
    <source>
        <dbReference type="ARBA" id="ARBA00022729"/>
    </source>
</evidence>
<dbReference type="Gene3D" id="2.60.220.10">
    <property type="entry name" value="Polysaccharide lyase family 8-like, C-terminal"/>
    <property type="match status" value="1"/>
</dbReference>
<dbReference type="InterPro" id="IPR011013">
    <property type="entry name" value="Gal_mutarotase_sf_dom"/>
</dbReference>
<evidence type="ECO:0000259" key="7">
    <source>
        <dbReference type="Pfam" id="PF02278"/>
    </source>
</evidence>
<keyword evidence="6" id="KW-0456">Lyase</keyword>
<proteinExistence type="inferred from homology"/>
<dbReference type="InterPro" id="IPR014718">
    <property type="entry name" value="GH-type_carb-bd"/>
</dbReference>
<comment type="caution">
    <text evidence="10">The sequence shown here is derived from an EMBL/GenBank/DDBJ whole genome shotgun (WGS) entry which is preliminary data.</text>
</comment>
<evidence type="ECO:0000256" key="3">
    <source>
        <dbReference type="ARBA" id="ARBA00011245"/>
    </source>
</evidence>
<protein>
    <submittedName>
        <fullName evidence="10">Chloramphenicol resistance protein</fullName>
    </submittedName>
</protein>
<dbReference type="Pfam" id="PF02884">
    <property type="entry name" value="Lyase_8_C"/>
    <property type="match status" value="1"/>
</dbReference>